<dbReference type="EMBL" id="CM042035">
    <property type="protein sequence ID" value="KAI3754477.1"/>
    <property type="molecule type" value="Genomic_DNA"/>
</dbReference>
<reference evidence="2" key="1">
    <citation type="journal article" date="2022" name="Mol. Ecol. Resour.">
        <title>The genomes of chicory, endive, great burdock and yacon provide insights into Asteraceae palaeo-polyploidization history and plant inulin production.</title>
        <authorList>
            <person name="Fan W."/>
            <person name="Wang S."/>
            <person name="Wang H."/>
            <person name="Wang A."/>
            <person name="Jiang F."/>
            <person name="Liu H."/>
            <person name="Zhao H."/>
            <person name="Xu D."/>
            <person name="Zhang Y."/>
        </authorList>
    </citation>
    <scope>NUCLEOTIDE SEQUENCE [LARGE SCALE GENOMIC DNA]</scope>
    <source>
        <strain evidence="2">cv. Yunnan</strain>
    </source>
</reference>
<sequence>MDSAESKAECEDSIQTENQEGYADSAPKVVMEIVNAGENTETDSNELWQLVVNKSWFLLYRKLKKRNALAEKIDSDGNTLLHIAAVVGDKLLAELLVTENKNLLLVAENKNMLNIKDNEGHTPLDKAFENGHPNIFSYLKGATNDYEICKKASEIHEKPKKERQKAANVDETGQTSGDDDGTRSSLLPSIEIGVNLLVNAISAKRYG</sequence>
<accession>A0ACB9E6R1</accession>
<gene>
    <name evidence="1" type="ORF">L1987_54261</name>
</gene>
<organism evidence="1 2">
    <name type="scientific">Smallanthus sonchifolius</name>
    <dbReference type="NCBI Taxonomy" id="185202"/>
    <lineage>
        <taxon>Eukaryota</taxon>
        <taxon>Viridiplantae</taxon>
        <taxon>Streptophyta</taxon>
        <taxon>Embryophyta</taxon>
        <taxon>Tracheophyta</taxon>
        <taxon>Spermatophyta</taxon>
        <taxon>Magnoliopsida</taxon>
        <taxon>eudicotyledons</taxon>
        <taxon>Gunneridae</taxon>
        <taxon>Pentapetalae</taxon>
        <taxon>asterids</taxon>
        <taxon>campanulids</taxon>
        <taxon>Asterales</taxon>
        <taxon>Asteraceae</taxon>
        <taxon>Asteroideae</taxon>
        <taxon>Heliantheae alliance</taxon>
        <taxon>Millerieae</taxon>
        <taxon>Smallanthus</taxon>
    </lineage>
</organism>
<protein>
    <submittedName>
        <fullName evidence="1">Uncharacterized protein</fullName>
    </submittedName>
</protein>
<proteinExistence type="predicted"/>
<evidence type="ECO:0000313" key="1">
    <source>
        <dbReference type="EMBL" id="KAI3754477.1"/>
    </source>
</evidence>
<dbReference type="Proteomes" id="UP001056120">
    <property type="component" value="Linkage Group LG18"/>
</dbReference>
<comment type="caution">
    <text evidence="1">The sequence shown here is derived from an EMBL/GenBank/DDBJ whole genome shotgun (WGS) entry which is preliminary data.</text>
</comment>
<name>A0ACB9E6R1_9ASTR</name>
<reference evidence="1 2" key="2">
    <citation type="journal article" date="2022" name="Mol. Ecol. Resour.">
        <title>The genomes of chicory, endive, great burdock and yacon provide insights into Asteraceae paleo-polyploidization history and plant inulin production.</title>
        <authorList>
            <person name="Fan W."/>
            <person name="Wang S."/>
            <person name="Wang H."/>
            <person name="Wang A."/>
            <person name="Jiang F."/>
            <person name="Liu H."/>
            <person name="Zhao H."/>
            <person name="Xu D."/>
            <person name="Zhang Y."/>
        </authorList>
    </citation>
    <scope>NUCLEOTIDE SEQUENCE [LARGE SCALE GENOMIC DNA]</scope>
    <source>
        <strain evidence="2">cv. Yunnan</strain>
        <tissue evidence="1">Leaves</tissue>
    </source>
</reference>
<keyword evidence="2" id="KW-1185">Reference proteome</keyword>
<evidence type="ECO:0000313" key="2">
    <source>
        <dbReference type="Proteomes" id="UP001056120"/>
    </source>
</evidence>